<keyword evidence="4 8" id="KW-0175">Coiled coil</keyword>
<comment type="subcellular location">
    <subcellularLocation>
        <location evidence="1">Nucleus</location>
    </subcellularLocation>
</comment>
<dbReference type="SUPFAM" id="SSF68906">
    <property type="entry name" value="SAP domain"/>
    <property type="match status" value="1"/>
</dbReference>
<dbReference type="GO" id="GO:0005634">
    <property type="term" value="C:nucleus"/>
    <property type="evidence" value="ECO:0007669"/>
    <property type="project" value="UniProtKB-SubCell"/>
</dbReference>
<evidence type="ECO:0000256" key="7">
    <source>
        <dbReference type="PROSITE-ProRule" id="PRU00401"/>
    </source>
</evidence>
<dbReference type="Ensembl" id="ENSXCOT00000001876.1">
    <property type="protein sequence ID" value="ENSXCOP00000001849.1"/>
    <property type="gene ID" value="ENSXCOG00000001482.1"/>
</dbReference>
<evidence type="ECO:0000256" key="9">
    <source>
        <dbReference type="SAM" id="MobiDB-lite"/>
    </source>
</evidence>
<dbReference type="SMART" id="SM00707">
    <property type="entry name" value="RPEL"/>
    <property type="match status" value="2"/>
</dbReference>
<feature type="repeat" description="RPEL" evidence="7">
    <location>
        <begin position="21"/>
        <end position="46"/>
    </location>
</feature>
<feature type="compositionally biased region" description="Low complexity" evidence="9">
    <location>
        <begin position="228"/>
        <end position="265"/>
    </location>
</feature>
<dbReference type="InterPro" id="IPR003034">
    <property type="entry name" value="SAP_dom"/>
</dbReference>
<evidence type="ECO:0000256" key="5">
    <source>
        <dbReference type="ARBA" id="ARBA00023163"/>
    </source>
</evidence>
<feature type="repeat" description="RPEL" evidence="7">
    <location>
        <begin position="65"/>
        <end position="90"/>
    </location>
</feature>
<keyword evidence="12" id="KW-1185">Reference proteome</keyword>
<reference evidence="11" key="2">
    <citation type="submission" date="2025-09" db="UniProtKB">
        <authorList>
            <consortium name="Ensembl"/>
        </authorList>
    </citation>
    <scope>IDENTIFICATION</scope>
</reference>
<dbReference type="InterPro" id="IPR043451">
    <property type="entry name" value="Myocardin-like"/>
</dbReference>
<feature type="region of interest" description="Disordered" evidence="9">
    <location>
        <begin position="94"/>
        <end position="128"/>
    </location>
</feature>
<dbReference type="Gene3D" id="6.10.150.10">
    <property type="match status" value="1"/>
</dbReference>
<dbReference type="Gene3D" id="6.10.140.2040">
    <property type="match status" value="1"/>
</dbReference>
<keyword evidence="6" id="KW-0539">Nucleus</keyword>
<evidence type="ECO:0000256" key="4">
    <source>
        <dbReference type="ARBA" id="ARBA00023054"/>
    </source>
</evidence>
<keyword evidence="5" id="KW-0804">Transcription</keyword>
<evidence type="ECO:0000256" key="2">
    <source>
        <dbReference type="ARBA" id="ARBA00022737"/>
    </source>
</evidence>
<evidence type="ECO:0000256" key="6">
    <source>
        <dbReference type="ARBA" id="ARBA00023242"/>
    </source>
</evidence>
<dbReference type="FunFam" id="1.10.720.30:FF:000002">
    <property type="entry name" value="Myocardin related transcription factor A"/>
    <property type="match status" value="1"/>
</dbReference>
<feature type="region of interest" description="Disordered" evidence="9">
    <location>
        <begin position="375"/>
        <end position="397"/>
    </location>
</feature>
<dbReference type="Pfam" id="PF02755">
    <property type="entry name" value="RPEL"/>
    <property type="match status" value="2"/>
</dbReference>
<evidence type="ECO:0000256" key="1">
    <source>
        <dbReference type="ARBA" id="ARBA00004123"/>
    </source>
</evidence>
<dbReference type="InterPro" id="IPR036361">
    <property type="entry name" value="SAP_dom_sf"/>
</dbReference>
<feature type="coiled-coil region" evidence="8">
    <location>
        <begin position="454"/>
        <end position="492"/>
    </location>
</feature>
<accession>A0A3B5L223</accession>
<evidence type="ECO:0000259" key="10">
    <source>
        <dbReference type="PROSITE" id="PS50800"/>
    </source>
</evidence>
<sequence length="740" mass="79678">MISPAAFHEQRRSLERARTEDYLKRKIRSRPERSELVRMHILEETSAEPSLQAKQLKLKRARLADDLNDKISHRPGPIELVHKNILSVKSVSCSVADSPKGAGGESSSLDEDSSDALSPDQLANHDSPLSAVTQLSPSHVLAQNGDMSPTQSLMAKVAHVPTSAPQVKKLKYHQYIPPDQKADKERPPQMDSSYAKLLQQQQLFLQLQILSQQQQHYNYHTILPPPSSSSGPSPSRTALTTTTTAPSAQTTAARQSQAAAAGAKPTTLPANLDEFKVAELKQELKLRGLTVSGTKNDLIERLRNYQEQNGNTAAALKNAAPQSVQQASASAATTNTTASASNTTPTFDHQLADGACFKLALSSLAQAVPGRVMRFGSTSSSPPVSPTPSERSLAGLSPDETSCNGDMFGEMVTSPLTQLTLHPSPQHPSNMEEIQSSCSMSKSSSKDPPAAGAIETLSLDKDQMLQEKDKQIEELTRMLRQKQRLVETLRSQLEQGKMVAGAVVVKKEGSEKSGTPAEAKLQTLIKASSAQLCRFLFFCVAVLRLCVCSQENGVNNQQMDDLFDILLKSGEIPGFKANPDPSLAPLHSDPPSPSIPSSPLHLSPPTLTDPFSSQLRAGEPRSGGGRLEDFLESTTGAPLLGMEPDGGGLTLIDDLHSQMLSTPSILDHPPSPMDTSDLSFSHHSAGLDFGDPTLDSMDWLDISMDGGTSLTPLVPHTPPSVFSADFLDSTDLQLHWESCL</sequence>
<dbReference type="PROSITE" id="PS50800">
    <property type="entry name" value="SAP"/>
    <property type="match status" value="1"/>
</dbReference>
<dbReference type="Gene3D" id="1.10.720.30">
    <property type="entry name" value="SAP domain"/>
    <property type="match status" value="1"/>
</dbReference>
<feature type="compositionally biased region" description="Low complexity" evidence="9">
    <location>
        <begin position="597"/>
        <end position="610"/>
    </location>
</feature>
<dbReference type="STRING" id="32473.ENSXCOP00000001849"/>
<dbReference type="GeneTree" id="ENSGT00950000182979"/>
<dbReference type="InterPro" id="IPR004018">
    <property type="entry name" value="RPEL_repeat"/>
</dbReference>
<organism evidence="11 12">
    <name type="scientific">Xiphophorus couchianus</name>
    <name type="common">Monterrey platyfish</name>
    <dbReference type="NCBI Taxonomy" id="32473"/>
    <lineage>
        <taxon>Eukaryota</taxon>
        <taxon>Metazoa</taxon>
        <taxon>Chordata</taxon>
        <taxon>Craniata</taxon>
        <taxon>Vertebrata</taxon>
        <taxon>Euteleostomi</taxon>
        <taxon>Actinopterygii</taxon>
        <taxon>Neopterygii</taxon>
        <taxon>Teleostei</taxon>
        <taxon>Neoteleostei</taxon>
        <taxon>Acanthomorphata</taxon>
        <taxon>Ovalentaria</taxon>
        <taxon>Atherinomorphae</taxon>
        <taxon>Cyprinodontiformes</taxon>
        <taxon>Poeciliidae</taxon>
        <taxon>Poeciliinae</taxon>
        <taxon>Xiphophorus</taxon>
    </lineage>
</organism>
<dbReference type="AlphaFoldDB" id="A0A3B5L223"/>
<protein>
    <recommendedName>
        <fullName evidence="10">SAP domain-containing protein</fullName>
    </recommendedName>
</protein>
<dbReference type="Pfam" id="PF02037">
    <property type="entry name" value="SAP"/>
    <property type="match status" value="1"/>
</dbReference>
<dbReference type="PANTHER" id="PTHR22793">
    <property type="entry name" value="MYOCARDIN-RELATED TRANSCRIPTION FACTOR-RELATED"/>
    <property type="match status" value="1"/>
</dbReference>
<dbReference type="GO" id="GO:0045944">
    <property type="term" value="P:positive regulation of transcription by RNA polymerase II"/>
    <property type="evidence" value="ECO:0007669"/>
    <property type="project" value="TreeGrafter"/>
</dbReference>
<feature type="region of interest" description="Disordered" evidence="9">
    <location>
        <begin position="577"/>
        <end position="630"/>
    </location>
</feature>
<dbReference type="GO" id="GO:0051145">
    <property type="term" value="P:smooth muscle cell differentiation"/>
    <property type="evidence" value="ECO:0007669"/>
    <property type="project" value="TreeGrafter"/>
</dbReference>
<evidence type="ECO:0000256" key="8">
    <source>
        <dbReference type="SAM" id="Coils"/>
    </source>
</evidence>
<dbReference type="Proteomes" id="UP000261380">
    <property type="component" value="Unplaced"/>
</dbReference>
<dbReference type="SMART" id="SM00513">
    <property type="entry name" value="SAP"/>
    <property type="match status" value="1"/>
</dbReference>
<reference evidence="11" key="1">
    <citation type="submission" date="2025-08" db="UniProtKB">
        <authorList>
            <consortium name="Ensembl"/>
        </authorList>
    </citation>
    <scope>IDENTIFICATION</scope>
</reference>
<keyword evidence="2" id="KW-0677">Repeat</keyword>
<dbReference type="PANTHER" id="PTHR22793:SF6">
    <property type="entry name" value="MYOCARDIN-RELATED TRANSCRIPTION FACTOR A"/>
    <property type="match status" value="1"/>
</dbReference>
<dbReference type="GO" id="GO:0003713">
    <property type="term" value="F:transcription coactivator activity"/>
    <property type="evidence" value="ECO:0007669"/>
    <property type="project" value="TreeGrafter"/>
</dbReference>
<proteinExistence type="predicted"/>
<dbReference type="PROSITE" id="PS51073">
    <property type="entry name" value="RPEL"/>
    <property type="match status" value="2"/>
</dbReference>
<keyword evidence="3" id="KW-0805">Transcription regulation</keyword>
<evidence type="ECO:0000256" key="3">
    <source>
        <dbReference type="ARBA" id="ARBA00023015"/>
    </source>
</evidence>
<feature type="domain" description="SAP" evidence="10">
    <location>
        <begin position="272"/>
        <end position="306"/>
    </location>
</feature>
<evidence type="ECO:0000313" key="11">
    <source>
        <dbReference type="Ensembl" id="ENSXCOP00000001849.1"/>
    </source>
</evidence>
<name>A0A3B5L223_9TELE</name>
<feature type="region of interest" description="Disordered" evidence="9">
    <location>
        <begin position="222"/>
        <end position="265"/>
    </location>
</feature>
<evidence type="ECO:0000313" key="12">
    <source>
        <dbReference type="Proteomes" id="UP000261380"/>
    </source>
</evidence>